<organism evidence="2 3">
    <name type="scientific">Mesomycoplasma flocculare ATCC 27399</name>
    <dbReference type="NCBI Taxonomy" id="743971"/>
    <lineage>
        <taxon>Bacteria</taxon>
        <taxon>Bacillati</taxon>
        <taxon>Mycoplasmatota</taxon>
        <taxon>Mycoplasmoidales</taxon>
        <taxon>Metamycoplasmataceae</taxon>
        <taxon>Mesomycoplasma</taxon>
    </lineage>
</organism>
<dbReference type="HOGENOM" id="CLU_942757_0_0_14"/>
<protein>
    <recommendedName>
        <fullName evidence="4">Transmembrane protein</fullName>
    </recommendedName>
</protein>
<dbReference type="STRING" id="743971.MYF_00825"/>
<dbReference type="EMBL" id="CP007585">
    <property type="protein sequence ID" value="AJC49720.1"/>
    <property type="molecule type" value="Genomic_DNA"/>
</dbReference>
<dbReference type="Proteomes" id="UP000031129">
    <property type="component" value="Chromosome"/>
</dbReference>
<proteinExistence type="predicted"/>
<gene>
    <name evidence="2" type="ORF">MYF_00825</name>
</gene>
<keyword evidence="3" id="KW-1185">Reference proteome</keyword>
<keyword evidence="1" id="KW-0812">Transmembrane</keyword>
<dbReference type="AlphaFoldDB" id="A0A0A8E658"/>
<name>A0A0A8E658_MESFC</name>
<feature type="transmembrane region" description="Helical" evidence="1">
    <location>
        <begin position="85"/>
        <end position="107"/>
    </location>
</feature>
<keyword evidence="1" id="KW-1133">Transmembrane helix</keyword>
<feature type="transmembrane region" description="Helical" evidence="1">
    <location>
        <begin position="39"/>
        <end position="65"/>
    </location>
</feature>
<evidence type="ECO:0000313" key="3">
    <source>
        <dbReference type="Proteomes" id="UP000031129"/>
    </source>
</evidence>
<dbReference type="KEGG" id="mfq:MYF_00825"/>
<evidence type="ECO:0000256" key="1">
    <source>
        <dbReference type="SAM" id="Phobius"/>
    </source>
</evidence>
<reference evidence="2 3" key="1">
    <citation type="journal article" date="2015" name="Genome Announc.">
        <title>Complete Genome Sequence of Mycoplasma flocculare Strain Ms42T (ATCC 27399T).</title>
        <authorList>
            <person name="Calcutt M.J."/>
            <person name="Foecking M.F."/>
            <person name="Heidari M.B."/>
            <person name="McIntosh M.A."/>
        </authorList>
    </citation>
    <scope>NUCLEOTIDE SEQUENCE [LARGE SCALE GENOMIC DNA]</scope>
    <source>
        <strain evidence="3">ATCC 27399</strain>
    </source>
</reference>
<keyword evidence="1" id="KW-0472">Membrane</keyword>
<sequence length="294" mass="35089">MQGSKNAKILEEILIKYSMNKRFFRWQNQKFLSKKLNRIYWILKFFWIIFGVLTFIFLIISFIIIMPTRYSNNIDKQENFAHFQLLYTATFCAGVAIISSLVCFVFCKLNPEKKFVLDFNSWSVNKIVNESGFQFQYLKNFESLASNNELKIQKVDKPAWSEIKSENLEFLFDFFTFQTTNISTHFKITTSKDIIFYLKYSKVPENFRVYENENFLIIDSEFLNKDRKIALENKGFKFWKEKESKIYFWNPGPGFNIFEIQINNPSFLSIIEKLEEQVEIKLKELDQIAKIING</sequence>
<evidence type="ECO:0008006" key="4">
    <source>
        <dbReference type="Google" id="ProtNLM"/>
    </source>
</evidence>
<evidence type="ECO:0000313" key="2">
    <source>
        <dbReference type="EMBL" id="AJC49720.1"/>
    </source>
</evidence>
<accession>A0A0A8E658</accession>